<evidence type="ECO:0000256" key="1">
    <source>
        <dbReference type="ARBA" id="ARBA00022670"/>
    </source>
</evidence>
<evidence type="ECO:0000259" key="7">
    <source>
        <dbReference type="PROSITE" id="PS50249"/>
    </source>
</evidence>
<gene>
    <name evidence="8" type="primary">radC</name>
    <name evidence="8" type="ORF">ERX46_04480</name>
</gene>
<comment type="caution">
    <text evidence="8">The sequence shown here is derived from an EMBL/GenBank/DDBJ whole genome shotgun (WGS) entry which is preliminary data.</text>
</comment>
<proteinExistence type="inferred from homology"/>
<evidence type="ECO:0000256" key="2">
    <source>
        <dbReference type="ARBA" id="ARBA00022723"/>
    </source>
</evidence>
<evidence type="ECO:0000256" key="6">
    <source>
        <dbReference type="RuleBase" id="RU003797"/>
    </source>
</evidence>
<dbReference type="PROSITE" id="PS50249">
    <property type="entry name" value="MPN"/>
    <property type="match status" value="1"/>
</dbReference>
<evidence type="ECO:0000313" key="8">
    <source>
        <dbReference type="EMBL" id="RYM34636.1"/>
    </source>
</evidence>
<organism evidence="8 9">
    <name type="scientific">Brumimicrobium glaciale</name>
    <dbReference type="NCBI Taxonomy" id="200475"/>
    <lineage>
        <taxon>Bacteria</taxon>
        <taxon>Pseudomonadati</taxon>
        <taxon>Bacteroidota</taxon>
        <taxon>Flavobacteriia</taxon>
        <taxon>Flavobacteriales</taxon>
        <taxon>Crocinitomicaceae</taxon>
        <taxon>Brumimicrobium</taxon>
    </lineage>
</organism>
<dbReference type="GO" id="GO:0046872">
    <property type="term" value="F:metal ion binding"/>
    <property type="evidence" value="ECO:0007669"/>
    <property type="project" value="UniProtKB-KW"/>
</dbReference>
<dbReference type="Proteomes" id="UP000293952">
    <property type="component" value="Unassembled WGS sequence"/>
</dbReference>
<comment type="similarity">
    <text evidence="6">Belongs to the UPF0758 family.</text>
</comment>
<keyword evidence="4" id="KW-0862">Zinc</keyword>
<keyword evidence="3" id="KW-0378">Hydrolase</keyword>
<accession>A0A4V1WFW7</accession>
<dbReference type="InterPro" id="IPR046778">
    <property type="entry name" value="UPF0758_N"/>
</dbReference>
<evidence type="ECO:0000256" key="4">
    <source>
        <dbReference type="ARBA" id="ARBA00022833"/>
    </source>
</evidence>
<keyword evidence="2" id="KW-0479">Metal-binding</keyword>
<dbReference type="InterPro" id="IPR001405">
    <property type="entry name" value="UPF0758"/>
</dbReference>
<evidence type="ECO:0000256" key="5">
    <source>
        <dbReference type="ARBA" id="ARBA00023049"/>
    </source>
</evidence>
<dbReference type="PROSITE" id="PS01302">
    <property type="entry name" value="UPF0758"/>
    <property type="match status" value="1"/>
</dbReference>
<dbReference type="GO" id="GO:0006508">
    <property type="term" value="P:proteolysis"/>
    <property type="evidence" value="ECO:0007669"/>
    <property type="project" value="UniProtKB-KW"/>
</dbReference>
<dbReference type="InterPro" id="IPR037518">
    <property type="entry name" value="MPN"/>
</dbReference>
<dbReference type="EMBL" id="SETE01000002">
    <property type="protein sequence ID" value="RYM34636.1"/>
    <property type="molecule type" value="Genomic_DNA"/>
</dbReference>
<dbReference type="GO" id="GO:0008237">
    <property type="term" value="F:metallopeptidase activity"/>
    <property type="evidence" value="ECO:0007669"/>
    <property type="project" value="UniProtKB-KW"/>
</dbReference>
<keyword evidence="1" id="KW-0645">Protease</keyword>
<dbReference type="InterPro" id="IPR025657">
    <property type="entry name" value="RadC_JAB"/>
</dbReference>
<dbReference type="PANTHER" id="PTHR30471:SF3">
    <property type="entry name" value="UPF0758 PROTEIN YEES-RELATED"/>
    <property type="match status" value="1"/>
</dbReference>
<dbReference type="OrthoDB" id="9804482at2"/>
<evidence type="ECO:0000256" key="3">
    <source>
        <dbReference type="ARBA" id="ARBA00022801"/>
    </source>
</evidence>
<dbReference type="NCBIfam" id="TIGR00608">
    <property type="entry name" value="radc"/>
    <property type="match status" value="1"/>
</dbReference>
<dbReference type="NCBIfam" id="NF000642">
    <property type="entry name" value="PRK00024.1"/>
    <property type="match status" value="1"/>
</dbReference>
<dbReference type="PANTHER" id="PTHR30471">
    <property type="entry name" value="DNA REPAIR PROTEIN RADC"/>
    <property type="match status" value="1"/>
</dbReference>
<dbReference type="Gene3D" id="3.40.140.10">
    <property type="entry name" value="Cytidine Deaminase, domain 2"/>
    <property type="match status" value="1"/>
</dbReference>
<dbReference type="InterPro" id="IPR020891">
    <property type="entry name" value="UPF0758_CS"/>
</dbReference>
<name>A0A4V1WFW7_9FLAO</name>
<evidence type="ECO:0000313" key="9">
    <source>
        <dbReference type="Proteomes" id="UP000293952"/>
    </source>
</evidence>
<dbReference type="Pfam" id="PF04002">
    <property type="entry name" value="RadC"/>
    <property type="match status" value="1"/>
</dbReference>
<sequence length="231" mass="25562">MMYVNNTTIKSWAEEDRPREKLQNIGRASLTNAELIAIVLGSGTRNKSAVELAKEILVANDDSLYKLGKMSQVDLMKFSGVGDAKAISIIAVMELGRRRASDEIPIPPKVSQAIDAYNYVKSDFQDLEHEEFRVLGLSRSNRILGNKLVSKGGRSGTVADGKLIFKELLDMKASSCILLHNHPSGRLMPSSQDLDLTKRLIQFGKLIDLPIIDHLIIADTGYYSFVENGKI</sequence>
<reference evidence="8 9" key="1">
    <citation type="submission" date="2019-02" db="EMBL/GenBank/DDBJ databases">
        <title>Genome sequence of the sea-ice species Brumimicrobium glaciale.</title>
        <authorList>
            <person name="Bowman J.P."/>
        </authorList>
    </citation>
    <scope>NUCLEOTIDE SEQUENCE [LARGE SCALE GENOMIC DNA]</scope>
    <source>
        <strain evidence="8 9">IC156</strain>
    </source>
</reference>
<dbReference type="AlphaFoldDB" id="A0A4V1WFW7"/>
<keyword evidence="5" id="KW-0482">Metalloprotease</keyword>
<protein>
    <submittedName>
        <fullName evidence="8">DNA repair protein RadC</fullName>
    </submittedName>
</protein>
<dbReference type="CDD" id="cd08071">
    <property type="entry name" value="MPN_DUF2466"/>
    <property type="match status" value="1"/>
</dbReference>
<dbReference type="Pfam" id="PF20582">
    <property type="entry name" value="UPF0758_N"/>
    <property type="match status" value="1"/>
</dbReference>
<feature type="domain" description="MPN" evidence="7">
    <location>
        <begin position="109"/>
        <end position="231"/>
    </location>
</feature>
<keyword evidence="9" id="KW-1185">Reference proteome</keyword>